<dbReference type="NCBIfam" id="TIGR00397">
    <property type="entry name" value="mauM_napG"/>
    <property type="match status" value="1"/>
</dbReference>
<evidence type="ECO:0000313" key="9">
    <source>
        <dbReference type="EMBL" id="CAD7289174.1"/>
    </source>
</evidence>
<feature type="domain" description="4Fe-4S ferredoxin-type" evidence="8">
    <location>
        <begin position="40"/>
        <end position="73"/>
    </location>
</feature>
<gene>
    <name evidence="9" type="primary">napG</name>
    <name evidence="9" type="ORF">LMG8286_01688</name>
</gene>
<dbReference type="InterPro" id="IPR004494">
    <property type="entry name" value="MauM_NapG"/>
</dbReference>
<dbReference type="Pfam" id="PF12838">
    <property type="entry name" value="Fer4_7"/>
    <property type="match status" value="2"/>
</dbReference>
<dbReference type="InterPro" id="IPR017896">
    <property type="entry name" value="4Fe4S_Fe-S-bd"/>
</dbReference>
<comment type="caution">
    <text evidence="9">The sequence shown here is derived from an EMBL/GenBank/DDBJ whole genome shotgun (WGS) entry which is preliminary data.</text>
</comment>
<keyword evidence="2" id="KW-0004">4Fe-4S</keyword>
<name>A0ABM8Q8M1_9BACT</name>
<keyword evidence="7" id="KW-0411">Iron-sulfur</keyword>
<dbReference type="RefSeq" id="WP_230057428.1">
    <property type="nucleotide sequence ID" value="NZ_CAJHOE010000006.1"/>
</dbReference>
<proteinExistence type="predicted"/>
<protein>
    <submittedName>
        <fullName evidence="9">Ferredoxin-type protein NapG</fullName>
    </submittedName>
</protein>
<organism evidence="9 10">
    <name type="scientific">Campylobacter suis</name>
    <dbReference type="NCBI Taxonomy" id="2790657"/>
    <lineage>
        <taxon>Bacteria</taxon>
        <taxon>Pseudomonadati</taxon>
        <taxon>Campylobacterota</taxon>
        <taxon>Epsilonproteobacteria</taxon>
        <taxon>Campylobacterales</taxon>
        <taxon>Campylobacteraceae</taxon>
        <taxon>Campylobacter</taxon>
    </lineage>
</organism>
<feature type="domain" description="4Fe-4S ferredoxin-type" evidence="8">
    <location>
        <begin position="80"/>
        <end position="113"/>
    </location>
</feature>
<evidence type="ECO:0000256" key="7">
    <source>
        <dbReference type="ARBA" id="ARBA00023014"/>
    </source>
</evidence>
<dbReference type="EMBL" id="CAJHOE010000006">
    <property type="protein sequence ID" value="CAD7289174.1"/>
    <property type="molecule type" value="Genomic_DNA"/>
</dbReference>
<keyword evidence="4" id="KW-0677">Repeat</keyword>
<dbReference type="Gene3D" id="3.30.70.20">
    <property type="match status" value="2"/>
</dbReference>
<dbReference type="NCBIfam" id="NF007012">
    <property type="entry name" value="PRK09476.1"/>
    <property type="match status" value="1"/>
</dbReference>
<feature type="domain" description="4Fe-4S ferredoxin-type" evidence="8">
    <location>
        <begin position="128"/>
        <end position="164"/>
    </location>
</feature>
<dbReference type="Proteomes" id="UP000789359">
    <property type="component" value="Unassembled WGS sequence"/>
</dbReference>
<keyword evidence="10" id="KW-1185">Reference proteome</keyword>
<evidence type="ECO:0000256" key="5">
    <source>
        <dbReference type="ARBA" id="ARBA00022982"/>
    </source>
</evidence>
<feature type="domain" description="4Fe-4S ferredoxin-type" evidence="8">
    <location>
        <begin position="175"/>
        <end position="194"/>
    </location>
</feature>
<evidence type="ECO:0000256" key="1">
    <source>
        <dbReference type="ARBA" id="ARBA00022448"/>
    </source>
</evidence>
<keyword evidence="6" id="KW-0408">Iron</keyword>
<dbReference type="CDD" id="cd16373">
    <property type="entry name" value="DMSOR_beta_like"/>
    <property type="match status" value="1"/>
</dbReference>
<keyword evidence="1" id="KW-0813">Transport</keyword>
<evidence type="ECO:0000259" key="8">
    <source>
        <dbReference type="PROSITE" id="PS51379"/>
    </source>
</evidence>
<evidence type="ECO:0000256" key="3">
    <source>
        <dbReference type="ARBA" id="ARBA00022723"/>
    </source>
</evidence>
<keyword evidence="3" id="KW-0479">Metal-binding</keyword>
<keyword evidence="5" id="KW-0249">Electron transport</keyword>
<evidence type="ECO:0000256" key="2">
    <source>
        <dbReference type="ARBA" id="ARBA00022485"/>
    </source>
</evidence>
<accession>A0ABM8Q8M1</accession>
<evidence type="ECO:0000256" key="6">
    <source>
        <dbReference type="ARBA" id="ARBA00023004"/>
    </source>
</evidence>
<reference evidence="9 10" key="1">
    <citation type="submission" date="2020-11" db="EMBL/GenBank/DDBJ databases">
        <authorList>
            <person name="Peeters C."/>
        </authorList>
    </citation>
    <scope>NUCLEOTIDE SEQUENCE [LARGE SCALE GENOMIC DNA]</scope>
    <source>
        <strain evidence="9 10">LMG 8286</strain>
    </source>
</reference>
<dbReference type="InterPro" id="IPR017900">
    <property type="entry name" value="4Fe4S_Fe_S_CS"/>
</dbReference>
<dbReference type="PROSITE" id="PS00198">
    <property type="entry name" value="4FE4S_FER_1"/>
    <property type="match status" value="1"/>
</dbReference>
<sequence>MQTRREALKFGLKAISLVLAGGFMWSTQTSLKAQTLLIRPPGALDENKFLAECVRCGLCVEACPWHTLKLADLKDGLPYGTPFFTPREIPCYMCTDIPCTVACPTGALDPVLVSNDDGKLNINKAKMGIAVLDPNFCIAYEGLRCDACYRACPVIDKALKLDYRHNDRTQKHAMLIPVVDANYCTGCGMCEQVCVTPKPSIFVLPLALGLGSSNEQYVKGWIADDEKKLRDVAPKEFKQDSKKLDDYLNSDKEL</sequence>
<dbReference type="SUPFAM" id="SSF54862">
    <property type="entry name" value="4Fe-4S ferredoxins"/>
    <property type="match status" value="1"/>
</dbReference>
<evidence type="ECO:0000313" key="10">
    <source>
        <dbReference type="Proteomes" id="UP000789359"/>
    </source>
</evidence>
<dbReference type="PROSITE" id="PS51379">
    <property type="entry name" value="4FE4S_FER_2"/>
    <property type="match status" value="4"/>
</dbReference>
<evidence type="ECO:0000256" key="4">
    <source>
        <dbReference type="ARBA" id="ARBA00022737"/>
    </source>
</evidence>